<dbReference type="OrthoDB" id="6600518at2759"/>
<evidence type="ECO:0000256" key="19">
    <source>
        <dbReference type="SAM" id="Phobius"/>
    </source>
</evidence>
<dbReference type="SFLD" id="SFLDS00005">
    <property type="entry name" value="Isoprenoid_Synthase_Type_I"/>
    <property type="match status" value="1"/>
</dbReference>
<comment type="catalytic activity">
    <reaction evidence="1">
        <text>2 (2E,6E,10E)-geranylgeranyl diphosphate = 15-cis-phytoene + 2 diphosphate</text>
        <dbReference type="Rhea" id="RHEA:34475"/>
        <dbReference type="ChEBI" id="CHEBI:27787"/>
        <dbReference type="ChEBI" id="CHEBI:33019"/>
        <dbReference type="ChEBI" id="CHEBI:58756"/>
        <dbReference type="EC" id="2.5.1.32"/>
    </reaction>
</comment>
<comment type="catalytic activity">
    <reaction evidence="17">
        <text>gamma-carotene = all-trans-beta-carotene</text>
        <dbReference type="Rhea" id="RHEA:32239"/>
        <dbReference type="ChEBI" id="CHEBI:17579"/>
        <dbReference type="ChEBI" id="CHEBI:27740"/>
        <dbReference type="EC" id="5.5.1.19"/>
    </reaction>
</comment>
<keyword evidence="21" id="KW-1185">Reference proteome</keyword>
<dbReference type="Pfam" id="PF00494">
    <property type="entry name" value="SQS_PSY"/>
    <property type="match status" value="1"/>
</dbReference>
<dbReference type="GO" id="GO:0016872">
    <property type="term" value="F:intramolecular lyase activity"/>
    <property type="evidence" value="ECO:0007669"/>
    <property type="project" value="InterPro"/>
</dbReference>
<evidence type="ECO:0000256" key="2">
    <source>
        <dbReference type="ARBA" id="ARBA00004141"/>
    </source>
</evidence>
<dbReference type="EC" id="2.5.1.32" evidence="8"/>
<evidence type="ECO:0000256" key="6">
    <source>
        <dbReference type="ARBA" id="ARBA00008406"/>
    </source>
</evidence>
<keyword evidence="16" id="KW-0511">Multifunctional enzyme</keyword>
<accession>A0A2I2GK21</accession>
<feature type="transmembrane region" description="Helical" evidence="19">
    <location>
        <begin position="185"/>
        <end position="202"/>
    </location>
</feature>
<feature type="transmembrane region" description="Helical" evidence="19">
    <location>
        <begin position="36"/>
        <end position="55"/>
    </location>
</feature>
<comment type="similarity">
    <text evidence="6">In the C-terminal section; belongs to the phytoene/squalene synthase family.</text>
</comment>
<dbReference type="SFLD" id="SFLDG01018">
    <property type="entry name" value="Squalene/Phytoene_Synthase_Lik"/>
    <property type="match status" value="1"/>
</dbReference>
<comment type="catalytic activity">
    <reaction evidence="18">
        <text>all-trans-lycopene = gamma-carotene</text>
        <dbReference type="Rhea" id="RHEA:32219"/>
        <dbReference type="ChEBI" id="CHEBI:15948"/>
        <dbReference type="ChEBI" id="CHEBI:27740"/>
        <dbReference type="EC" id="5.5.1.19"/>
    </reaction>
</comment>
<dbReference type="UniPathway" id="UPA00799">
    <property type="reaction ID" value="UER00773"/>
</dbReference>
<dbReference type="GO" id="GO:0016020">
    <property type="term" value="C:membrane"/>
    <property type="evidence" value="ECO:0007669"/>
    <property type="project" value="UniProtKB-SubCell"/>
</dbReference>
<feature type="transmembrane region" description="Helical" evidence="19">
    <location>
        <begin position="222"/>
        <end position="242"/>
    </location>
</feature>
<evidence type="ECO:0000256" key="3">
    <source>
        <dbReference type="ARBA" id="ARBA00005089"/>
    </source>
</evidence>
<dbReference type="PROSITE" id="PS01045">
    <property type="entry name" value="SQUALEN_PHYTOEN_SYN_2"/>
    <property type="match status" value="1"/>
</dbReference>
<dbReference type="SFLD" id="SFLDG01212">
    <property type="entry name" value="Phytoene_synthase_like"/>
    <property type="match status" value="1"/>
</dbReference>
<feature type="transmembrane region" description="Helical" evidence="19">
    <location>
        <begin position="124"/>
        <end position="141"/>
    </location>
</feature>
<evidence type="ECO:0000256" key="5">
    <source>
        <dbReference type="ARBA" id="ARBA00008247"/>
    </source>
</evidence>
<dbReference type="EC" id="5.5.1.19" evidence="7"/>
<sequence length="572" mass="64696">MGLDYVIFHGIYTVPLAVILTILYGPFLIRREIYEIATLITIAVVATIPWDSYLIRNHIWSYASDSVIGYTLYSIPLEEVFFFAIQTYLASVLYCILTKPLVLPIYLRSSSESQSRRVRQLGQAFLVAAFAAGVALCHFAGELTYLGLILIWVSPVLLLQWSISCAFLIALPWKVTIIPVCIPTLYLWFADANAVSTGTWTIENGTKVGYQLWNGLELEEAVFFLVTNIMVVGGLVCMDCVFAIEEYRILCSKESSTNFSLKLALKSVSMFVGSALFQGSLRVDLIFLYHFCRVMDDLVDGDIAPDYDARYWITQCSQALDAKFNTPTDQQVTQTSDNPTISPRHQVLQSALDQLPLSKLSQKPLYDLLRGFEMDLDFNAHHGSFPIHTEADLDMYAYRVASTVATLVINLVYHYHSSESHRPSNDDQSHRERLTRAGIEMGKALQCVNIARDIGRDAAINRVYIPTSWLAEVGLTPEDVIRRPASKEMYVMQEKMLDYADVYYWNSRAAIEELPVCVRGPVRVTVESYMEIGRVLRATRTIRADGEKFRLSLWRRLAVAWAAMGDRPRKIG</sequence>
<feature type="transmembrane region" description="Helical" evidence="19">
    <location>
        <begin position="6"/>
        <end position="29"/>
    </location>
</feature>
<feature type="transmembrane region" description="Helical" evidence="19">
    <location>
        <begin position="80"/>
        <end position="103"/>
    </location>
</feature>
<protein>
    <recommendedName>
        <fullName evidence="9">Bifunctional lycopene cyclase/phytoene synthase</fullName>
        <ecNumber evidence="8">2.5.1.32</ecNumber>
        <ecNumber evidence="7">5.5.1.19</ecNumber>
    </recommendedName>
</protein>
<dbReference type="GO" id="GO:0016117">
    <property type="term" value="P:carotenoid biosynthetic process"/>
    <property type="evidence" value="ECO:0007669"/>
    <property type="project" value="UniProtKB-KW"/>
</dbReference>
<comment type="pathway">
    <text evidence="4">Carotenoid biosynthesis; phytoene biosynthesis; all-trans-phytoene from geranylgeranyl diphosphate: step 1/1.</text>
</comment>
<dbReference type="InterPro" id="IPR008949">
    <property type="entry name" value="Isoprenoid_synthase_dom_sf"/>
</dbReference>
<dbReference type="NCBIfam" id="TIGR03462">
    <property type="entry name" value="CarR_dom_SF"/>
    <property type="match status" value="2"/>
</dbReference>
<dbReference type="RefSeq" id="XP_024708511.1">
    <property type="nucleotide sequence ID" value="XM_024851427.1"/>
</dbReference>
<keyword evidence="12" id="KW-0125">Carotenoid biosynthesis</keyword>
<keyword evidence="11 19" id="KW-0812">Transmembrane</keyword>
<name>A0A2I2GK21_9EURO</name>
<dbReference type="InterPro" id="IPR044843">
    <property type="entry name" value="Trans_IPPS_bact-type"/>
</dbReference>
<dbReference type="InterPro" id="IPR019845">
    <property type="entry name" value="Squalene/phytoene_synthase_CS"/>
</dbReference>
<evidence type="ECO:0000256" key="15">
    <source>
        <dbReference type="ARBA" id="ARBA00023235"/>
    </source>
</evidence>
<evidence type="ECO:0000313" key="21">
    <source>
        <dbReference type="Proteomes" id="UP000234275"/>
    </source>
</evidence>
<evidence type="ECO:0000256" key="10">
    <source>
        <dbReference type="ARBA" id="ARBA00022679"/>
    </source>
</evidence>
<comment type="subcellular location">
    <subcellularLocation>
        <location evidence="2">Membrane</location>
        <topology evidence="2">Multi-pass membrane protein</topology>
    </subcellularLocation>
</comment>
<evidence type="ECO:0000256" key="12">
    <source>
        <dbReference type="ARBA" id="ARBA00022746"/>
    </source>
</evidence>
<evidence type="ECO:0000256" key="17">
    <source>
        <dbReference type="ARBA" id="ARBA00029313"/>
    </source>
</evidence>
<dbReference type="Proteomes" id="UP000234275">
    <property type="component" value="Unassembled WGS sequence"/>
</dbReference>
<keyword evidence="14 19" id="KW-0472">Membrane</keyword>
<dbReference type="GeneID" id="36559126"/>
<evidence type="ECO:0000313" key="20">
    <source>
        <dbReference type="EMBL" id="PLB53209.1"/>
    </source>
</evidence>
<dbReference type="AlphaFoldDB" id="A0A2I2GK21"/>
<dbReference type="InterPro" id="IPR002060">
    <property type="entry name" value="Squ/phyt_synthse"/>
</dbReference>
<dbReference type="SUPFAM" id="SSF48576">
    <property type="entry name" value="Terpenoid synthases"/>
    <property type="match status" value="1"/>
</dbReference>
<evidence type="ECO:0000256" key="8">
    <source>
        <dbReference type="ARBA" id="ARBA00012396"/>
    </source>
</evidence>
<dbReference type="InterPro" id="IPR017825">
    <property type="entry name" value="Lycopene_cyclase_dom"/>
</dbReference>
<keyword evidence="10" id="KW-0808">Transferase</keyword>
<evidence type="ECO:0000256" key="14">
    <source>
        <dbReference type="ARBA" id="ARBA00023136"/>
    </source>
</evidence>
<proteinExistence type="inferred from homology"/>
<evidence type="ECO:0000256" key="1">
    <source>
        <dbReference type="ARBA" id="ARBA00001805"/>
    </source>
</evidence>
<evidence type="ECO:0000256" key="18">
    <source>
        <dbReference type="ARBA" id="ARBA00029335"/>
    </source>
</evidence>
<evidence type="ECO:0000256" key="16">
    <source>
        <dbReference type="ARBA" id="ARBA00023268"/>
    </source>
</evidence>
<dbReference type="STRING" id="1392250.A0A2I2GK21"/>
<organism evidence="20 21">
    <name type="scientific">Aspergillus steynii IBT 23096</name>
    <dbReference type="NCBI Taxonomy" id="1392250"/>
    <lineage>
        <taxon>Eukaryota</taxon>
        <taxon>Fungi</taxon>
        <taxon>Dikarya</taxon>
        <taxon>Ascomycota</taxon>
        <taxon>Pezizomycotina</taxon>
        <taxon>Eurotiomycetes</taxon>
        <taxon>Eurotiomycetidae</taxon>
        <taxon>Eurotiales</taxon>
        <taxon>Aspergillaceae</taxon>
        <taxon>Aspergillus</taxon>
        <taxon>Aspergillus subgen. Circumdati</taxon>
    </lineage>
</organism>
<keyword evidence="13 19" id="KW-1133">Transmembrane helix</keyword>
<comment type="caution">
    <text evidence="20">The sequence shown here is derived from an EMBL/GenBank/DDBJ whole genome shotgun (WGS) entry which is preliminary data.</text>
</comment>
<comment type="similarity">
    <text evidence="5">In the N-terminal section; belongs to the lycopene beta-cyclase family.</text>
</comment>
<evidence type="ECO:0000256" key="11">
    <source>
        <dbReference type="ARBA" id="ARBA00022692"/>
    </source>
</evidence>
<evidence type="ECO:0000256" key="4">
    <source>
        <dbReference type="ARBA" id="ARBA00005172"/>
    </source>
</evidence>
<dbReference type="PANTHER" id="PTHR31480">
    <property type="entry name" value="BIFUNCTIONAL LYCOPENE CYCLASE/PHYTOENE SYNTHASE"/>
    <property type="match status" value="1"/>
</dbReference>
<evidence type="ECO:0000256" key="7">
    <source>
        <dbReference type="ARBA" id="ARBA00012242"/>
    </source>
</evidence>
<dbReference type="EMBL" id="MSFO01000002">
    <property type="protein sequence ID" value="PLB53209.1"/>
    <property type="molecule type" value="Genomic_DNA"/>
</dbReference>
<dbReference type="GO" id="GO:0045436">
    <property type="term" value="F:lycopene beta cyclase activity"/>
    <property type="evidence" value="ECO:0007669"/>
    <property type="project" value="UniProtKB-ARBA"/>
</dbReference>
<dbReference type="VEuPathDB" id="FungiDB:P170DRAFT_454352"/>
<feature type="transmembrane region" description="Helical" evidence="19">
    <location>
        <begin position="147"/>
        <end position="173"/>
    </location>
</feature>
<evidence type="ECO:0000256" key="13">
    <source>
        <dbReference type="ARBA" id="ARBA00022989"/>
    </source>
</evidence>
<gene>
    <name evidence="20" type="ORF">P170DRAFT_454352</name>
</gene>
<keyword evidence="15" id="KW-0413">Isomerase</keyword>
<dbReference type="UniPathway" id="UPA00802"/>
<dbReference type="GO" id="GO:0004311">
    <property type="term" value="F:geranylgeranyl diphosphate synthase activity"/>
    <property type="evidence" value="ECO:0007669"/>
    <property type="project" value="InterPro"/>
</dbReference>
<comment type="pathway">
    <text evidence="3">Carotenoid biosynthesis; beta-carotene biosynthesis.</text>
</comment>
<evidence type="ECO:0000256" key="9">
    <source>
        <dbReference type="ARBA" id="ARBA00018909"/>
    </source>
</evidence>
<reference evidence="20 21" key="1">
    <citation type="submission" date="2016-12" db="EMBL/GenBank/DDBJ databases">
        <title>The genomes of Aspergillus section Nigri reveals drivers in fungal speciation.</title>
        <authorList>
            <consortium name="DOE Joint Genome Institute"/>
            <person name="Vesth T.C."/>
            <person name="Nybo J."/>
            <person name="Theobald S."/>
            <person name="Brandl J."/>
            <person name="Frisvad J.C."/>
            <person name="Nielsen K.F."/>
            <person name="Lyhne E.K."/>
            <person name="Kogle M.E."/>
            <person name="Kuo A."/>
            <person name="Riley R."/>
            <person name="Clum A."/>
            <person name="Nolan M."/>
            <person name="Lipzen A."/>
            <person name="Salamov A."/>
            <person name="Henrissat B."/>
            <person name="Wiebenga A."/>
            <person name="De Vries R.P."/>
            <person name="Grigoriev I.V."/>
            <person name="Mortensen U.H."/>
            <person name="Andersen M.R."/>
            <person name="Baker S.E."/>
        </authorList>
    </citation>
    <scope>NUCLEOTIDE SEQUENCE [LARGE SCALE GENOMIC DNA]</scope>
    <source>
        <strain evidence="20 21">IBT 23096</strain>
    </source>
</reference>
<dbReference type="Gene3D" id="1.10.600.10">
    <property type="entry name" value="Farnesyl Diphosphate Synthase"/>
    <property type="match status" value="1"/>
</dbReference>